<evidence type="ECO:0000256" key="9">
    <source>
        <dbReference type="ARBA" id="ARBA00023136"/>
    </source>
</evidence>
<dbReference type="OrthoDB" id="9810350at2"/>
<keyword evidence="5 11" id="KW-1003">Cell membrane</keyword>
<dbReference type="RefSeq" id="WP_002712133.1">
    <property type="nucleotide sequence ID" value="NZ_KB375281.1"/>
</dbReference>
<organism evidence="12 13">
    <name type="scientific">Afipia clevelandensis ATCC 49720</name>
    <dbReference type="NCBI Taxonomy" id="883079"/>
    <lineage>
        <taxon>Bacteria</taxon>
        <taxon>Pseudomonadati</taxon>
        <taxon>Pseudomonadota</taxon>
        <taxon>Alphaproteobacteria</taxon>
        <taxon>Hyphomicrobiales</taxon>
        <taxon>Nitrobacteraceae</taxon>
        <taxon>Afipia</taxon>
    </lineage>
</organism>
<dbReference type="InterPro" id="IPR001185">
    <property type="entry name" value="MS_channel"/>
</dbReference>
<comment type="subunit">
    <text evidence="3 11">Homopentamer.</text>
</comment>
<name>K8PKA9_9BRAD</name>
<gene>
    <name evidence="11" type="primary">mscL</name>
    <name evidence="12" type="ORF">HMPREF9696_01267</name>
</gene>
<proteinExistence type="inferred from homology"/>
<dbReference type="NCBIfam" id="NF001843">
    <property type="entry name" value="PRK00567.1-4"/>
    <property type="match status" value="1"/>
</dbReference>
<dbReference type="HAMAP" id="MF_00115">
    <property type="entry name" value="MscL"/>
    <property type="match status" value="1"/>
</dbReference>
<dbReference type="PRINTS" id="PR01264">
    <property type="entry name" value="MECHCHANNEL"/>
</dbReference>
<dbReference type="PATRIC" id="fig|883079.3.peg.1285"/>
<keyword evidence="6 11" id="KW-0812">Transmembrane</keyword>
<dbReference type="PANTHER" id="PTHR30266:SF2">
    <property type="entry name" value="LARGE-CONDUCTANCE MECHANOSENSITIVE CHANNEL"/>
    <property type="match status" value="1"/>
</dbReference>
<evidence type="ECO:0000256" key="11">
    <source>
        <dbReference type="HAMAP-Rule" id="MF_00115"/>
    </source>
</evidence>
<evidence type="ECO:0000256" key="7">
    <source>
        <dbReference type="ARBA" id="ARBA00022989"/>
    </source>
</evidence>
<dbReference type="InterPro" id="IPR037673">
    <property type="entry name" value="MSC/AndL"/>
</dbReference>
<evidence type="ECO:0000256" key="4">
    <source>
        <dbReference type="ARBA" id="ARBA00022448"/>
    </source>
</evidence>
<keyword evidence="7 11" id="KW-1133">Transmembrane helix</keyword>
<evidence type="ECO:0000256" key="5">
    <source>
        <dbReference type="ARBA" id="ARBA00022475"/>
    </source>
</evidence>
<dbReference type="Proteomes" id="UP000001095">
    <property type="component" value="Unassembled WGS sequence"/>
</dbReference>
<reference evidence="12 13" key="1">
    <citation type="submission" date="2012-04" db="EMBL/GenBank/DDBJ databases">
        <title>The Genome Sequence of Afipia clevelandensis ATCC 49720.</title>
        <authorList>
            <consortium name="The Broad Institute Genome Sequencing Platform"/>
            <person name="Earl A."/>
            <person name="Ward D."/>
            <person name="Feldgarden M."/>
            <person name="Gevers D."/>
            <person name="Huys G."/>
            <person name="Walker B."/>
            <person name="Young S.K."/>
            <person name="Zeng Q."/>
            <person name="Gargeya S."/>
            <person name="Fitzgerald M."/>
            <person name="Haas B."/>
            <person name="Abouelleil A."/>
            <person name="Alvarado L."/>
            <person name="Arachchi H.M."/>
            <person name="Berlin A."/>
            <person name="Chapman S.B."/>
            <person name="Goldberg J."/>
            <person name="Griggs A."/>
            <person name="Gujja S."/>
            <person name="Hansen M."/>
            <person name="Howarth C."/>
            <person name="Imamovic A."/>
            <person name="Larimer J."/>
            <person name="McCowen C."/>
            <person name="Montmayeur A."/>
            <person name="Murphy C."/>
            <person name="Neiman D."/>
            <person name="Pearson M."/>
            <person name="Priest M."/>
            <person name="Roberts A."/>
            <person name="Saif S."/>
            <person name="Shea T."/>
            <person name="Sisk P."/>
            <person name="Sykes S."/>
            <person name="Wortman J."/>
            <person name="Nusbaum C."/>
            <person name="Birren B."/>
        </authorList>
    </citation>
    <scope>NUCLEOTIDE SEQUENCE [LARGE SCALE GENOMIC DNA]</scope>
    <source>
        <strain evidence="12 13">ATCC 49720</strain>
    </source>
</reference>
<dbReference type="InterPro" id="IPR019823">
    <property type="entry name" value="Mechanosensitive_channel_CS"/>
</dbReference>
<dbReference type="NCBIfam" id="TIGR00220">
    <property type="entry name" value="mscL"/>
    <property type="match status" value="1"/>
</dbReference>
<comment type="similarity">
    <text evidence="2 11">Belongs to the MscL family.</text>
</comment>
<sequence>MLEEFKKFALKGNVVDLAVGVIIGAAFGAIVNSMVADIIMPIIGAITGGLDFSNYFVALSKNVTATNLADAKKQGAVLAYGSFLTLTLNFLIIAFVLFLVIRVMNRLKAKEEAAPAPDKPTKDQELLTEIRDLLKAK</sequence>
<comment type="caution">
    <text evidence="12">The sequence shown here is derived from an EMBL/GenBank/DDBJ whole genome shotgun (WGS) entry which is preliminary data.</text>
</comment>
<dbReference type="HOGENOM" id="CLU_095787_0_1_5"/>
<feature type="transmembrane region" description="Helical" evidence="11">
    <location>
        <begin position="77"/>
        <end position="101"/>
    </location>
</feature>
<dbReference type="Pfam" id="PF01741">
    <property type="entry name" value="MscL"/>
    <property type="match status" value="1"/>
</dbReference>
<keyword evidence="11" id="KW-0997">Cell inner membrane</keyword>
<dbReference type="FunFam" id="1.10.1200.120:FF:000001">
    <property type="entry name" value="Large-conductance mechanosensitive channel"/>
    <property type="match status" value="1"/>
</dbReference>
<evidence type="ECO:0000313" key="12">
    <source>
        <dbReference type="EMBL" id="EKS38798.1"/>
    </source>
</evidence>
<dbReference type="SUPFAM" id="SSF81330">
    <property type="entry name" value="Gated mechanosensitive channel"/>
    <property type="match status" value="1"/>
</dbReference>
<evidence type="ECO:0000256" key="1">
    <source>
        <dbReference type="ARBA" id="ARBA00004651"/>
    </source>
</evidence>
<dbReference type="GO" id="GO:0008381">
    <property type="term" value="F:mechanosensitive monoatomic ion channel activity"/>
    <property type="evidence" value="ECO:0007669"/>
    <property type="project" value="UniProtKB-UniRule"/>
</dbReference>
<dbReference type="GO" id="GO:0005886">
    <property type="term" value="C:plasma membrane"/>
    <property type="evidence" value="ECO:0007669"/>
    <property type="project" value="UniProtKB-SubCell"/>
</dbReference>
<dbReference type="InterPro" id="IPR036019">
    <property type="entry name" value="MscL_channel"/>
</dbReference>
<keyword evidence="8 11" id="KW-0406">Ion transport</keyword>
<dbReference type="PANTHER" id="PTHR30266">
    <property type="entry name" value="MECHANOSENSITIVE CHANNEL MSCL"/>
    <property type="match status" value="1"/>
</dbReference>
<dbReference type="NCBIfam" id="NF010557">
    <property type="entry name" value="PRK13952.1"/>
    <property type="match status" value="1"/>
</dbReference>
<dbReference type="AlphaFoldDB" id="K8PKA9"/>
<evidence type="ECO:0000256" key="3">
    <source>
        <dbReference type="ARBA" id="ARBA00011255"/>
    </source>
</evidence>
<keyword evidence="10 11" id="KW-0407">Ion channel</keyword>
<comment type="function">
    <text evidence="11">Channel that opens in response to stretch forces in the membrane lipid bilayer. May participate in the regulation of osmotic pressure changes within the cell.</text>
</comment>
<evidence type="ECO:0000313" key="13">
    <source>
        <dbReference type="Proteomes" id="UP000001095"/>
    </source>
</evidence>
<comment type="caution">
    <text evidence="11">Lacks conserved residue(s) required for the propagation of feature annotation.</text>
</comment>
<keyword evidence="4 11" id="KW-0813">Transport</keyword>
<evidence type="ECO:0000256" key="10">
    <source>
        <dbReference type="ARBA" id="ARBA00023303"/>
    </source>
</evidence>
<dbReference type="Gene3D" id="1.10.1200.120">
    <property type="entry name" value="Large-conductance mechanosensitive channel, MscL, domain 1"/>
    <property type="match status" value="1"/>
</dbReference>
<evidence type="ECO:0000256" key="2">
    <source>
        <dbReference type="ARBA" id="ARBA00007254"/>
    </source>
</evidence>
<accession>K8PKA9</accession>
<keyword evidence="13" id="KW-1185">Reference proteome</keyword>
<dbReference type="EMBL" id="AGWY01000006">
    <property type="protein sequence ID" value="EKS38798.1"/>
    <property type="molecule type" value="Genomic_DNA"/>
</dbReference>
<protein>
    <recommendedName>
        <fullName evidence="11">Large-conductance mechanosensitive channel</fullName>
    </recommendedName>
</protein>
<keyword evidence="9 11" id="KW-0472">Membrane</keyword>
<comment type="subcellular location">
    <subcellularLocation>
        <location evidence="11">Cell inner membrane</location>
        <topology evidence="11">Multi-pass membrane protein</topology>
    </subcellularLocation>
    <subcellularLocation>
        <location evidence="1">Cell membrane</location>
        <topology evidence="1">Multi-pass membrane protein</topology>
    </subcellularLocation>
</comment>
<evidence type="ECO:0000256" key="8">
    <source>
        <dbReference type="ARBA" id="ARBA00023065"/>
    </source>
</evidence>
<dbReference type="PROSITE" id="PS01327">
    <property type="entry name" value="MSCL"/>
    <property type="match status" value="1"/>
</dbReference>
<evidence type="ECO:0000256" key="6">
    <source>
        <dbReference type="ARBA" id="ARBA00022692"/>
    </source>
</evidence>